<accession>A0A1J5QPZ8</accession>
<dbReference type="GO" id="GO:0046819">
    <property type="term" value="P:protein secretion by the type V secretion system"/>
    <property type="evidence" value="ECO:0007669"/>
    <property type="project" value="TreeGrafter"/>
</dbReference>
<dbReference type="GO" id="GO:0098046">
    <property type="term" value="C:type V protein secretion system complex"/>
    <property type="evidence" value="ECO:0007669"/>
    <property type="project" value="TreeGrafter"/>
</dbReference>
<dbReference type="Gene3D" id="2.40.160.50">
    <property type="entry name" value="membrane protein fhac: a member of the omp85/tpsb transporter family"/>
    <property type="match status" value="1"/>
</dbReference>
<dbReference type="EMBL" id="MLJW01000542">
    <property type="protein sequence ID" value="OIQ85464.1"/>
    <property type="molecule type" value="Genomic_DNA"/>
</dbReference>
<feature type="domain" description="Haemolysin activator HlyB C-terminal" evidence="1">
    <location>
        <begin position="171"/>
        <end position="475"/>
    </location>
</feature>
<proteinExistence type="predicted"/>
<dbReference type="GO" id="GO:0008320">
    <property type="term" value="F:protein transmembrane transporter activity"/>
    <property type="evidence" value="ECO:0007669"/>
    <property type="project" value="TreeGrafter"/>
</dbReference>
<gene>
    <name evidence="2" type="primary">hxuB_4</name>
    <name evidence="2" type="ORF">GALL_326960</name>
</gene>
<dbReference type="Pfam" id="PF03865">
    <property type="entry name" value="ShlB"/>
    <property type="match status" value="1"/>
</dbReference>
<evidence type="ECO:0000259" key="1">
    <source>
        <dbReference type="Pfam" id="PF03865"/>
    </source>
</evidence>
<name>A0A1J5QPZ8_9ZZZZ</name>
<sequence length="516" mass="53873">MTAIQPFTPPTPPAAVVELRLPRDAGAALTLASHGYDYTVTGNTLLPAAALRRAIEAAADPNAAVGALSALYRERGYLLVAVRAQVLGHRVTVAVVEGRITGVKAKPGIARFYRGVEFDPAVDNNALIRRNLLAEAYATRSGLGLKPSVAPAPQPGGTELAVDTPPQPGFKPVSGNVVLGNYGSRYVGGLVLGENLAIHPGHGLEFTLGYSHGLPNLQRASAGSRSDTFNAGASIVTPWGFYGLNVGHSGYRLGTAGAPYYPSGSTDTFGATGSQLFYASPALRLSTTEGLTHVAYKSTVLGGAYTLADQNYNYGSVGLQLGRNVALGGLPGAVNVALNYNLGLSGQRGTLVYDYASAPQAHFHSWGVNANWVQNLPRGWSANVTANGQWGLDMLPANQQWVLGGYGSLAAWNPGVLTGDGGYLLRTVAQAPAFGWRGWQVSLQGFAEQGAVTNHYQAPGAAGWQMLADVGVGVTLSSPWQTQLTLTAARPVASKNVGAGVRDSLKPIYVVLQQPF</sequence>
<dbReference type="InterPro" id="IPR005565">
    <property type="entry name" value="Hemolysn_activator_HlyB_C"/>
</dbReference>
<dbReference type="PANTHER" id="PTHR34597">
    <property type="entry name" value="SLR1661 PROTEIN"/>
    <property type="match status" value="1"/>
</dbReference>
<protein>
    <submittedName>
        <fullName evidence="2">Heme/hemopexin transporter protein HuxB</fullName>
    </submittedName>
</protein>
<reference evidence="2" key="1">
    <citation type="submission" date="2016-10" db="EMBL/GenBank/DDBJ databases">
        <title>Sequence of Gallionella enrichment culture.</title>
        <authorList>
            <person name="Poehlein A."/>
            <person name="Muehling M."/>
            <person name="Daniel R."/>
        </authorList>
    </citation>
    <scope>NUCLEOTIDE SEQUENCE</scope>
</reference>
<dbReference type="AlphaFoldDB" id="A0A1J5QPZ8"/>
<dbReference type="InterPro" id="IPR051544">
    <property type="entry name" value="TPS_OM_transporter"/>
</dbReference>
<organism evidence="2">
    <name type="scientific">mine drainage metagenome</name>
    <dbReference type="NCBI Taxonomy" id="410659"/>
    <lineage>
        <taxon>unclassified sequences</taxon>
        <taxon>metagenomes</taxon>
        <taxon>ecological metagenomes</taxon>
    </lineage>
</organism>
<dbReference type="PANTHER" id="PTHR34597:SF1">
    <property type="entry name" value="HEME_HEMOPEXIN TRANSPORTER PROTEIN HUXB"/>
    <property type="match status" value="1"/>
</dbReference>
<evidence type="ECO:0000313" key="2">
    <source>
        <dbReference type="EMBL" id="OIQ85464.1"/>
    </source>
</evidence>
<comment type="caution">
    <text evidence="2">The sequence shown here is derived from an EMBL/GenBank/DDBJ whole genome shotgun (WGS) entry which is preliminary data.</text>
</comment>